<evidence type="ECO:0000259" key="11">
    <source>
        <dbReference type="Pfam" id="PF02518"/>
    </source>
</evidence>
<evidence type="ECO:0000256" key="4">
    <source>
        <dbReference type="ARBA" id="ARBA00022679"/>
    </source>
</evidence>
<dbReference type="InterPro" id="IPR003594">
    <property type="entry name" value="HATPase_dom"/>
</dbReference>
<feature type="domain" description="Signal transduction histidine kinase subgroup 3 dimerisation and phosphoacceptor" evidence="12">
    <location>
        <begin position="204"/>
        <end position="267"/>
    </location>
</feature>
<evidence type="ECO:0000256" key="6">
    <source>
        <dbReference type="ARBA" id="ARBA00022777"/>
    </source>
</evidence>
<feature type="transmembrane region" description="Helical" evidence="10">
    <location>
        <begin position="149"/>
        <end position="172"/>
    </location>
</feature>
<organism evidence="13 14">
    <name type="scientific">Bifidobacterium vansinderenii</name>
    <dbReference type="NCBI Taxonomy" id="1984871"/>
    <lineage>
        <taxon>Bacteria</taxon>
        <taxon>Bacillati</taxon>
        <taxon>Actinomycetota</taxon>
        <taxon>Actinomycetes</taxon>
        <taxon>Bifidobacteriales</taxon>
        <taxon>Bifidobacteriaceae</taxon>
        <taxon>Bifidobacterium</taxon>
    </lineage>
</organism>
<keyword evidence="14" id="KW-1185">Reference proteome</keyword>
<evidence type="ECO:0000256" key="7">
    <source>
        <dbReference type="ARBA" id="ARBA00022840"/>
    </source>
</evidence>
<evidence type="ECO:0000256" key="3">
    <source>
        <dbReference type="ARBA" id="ARBA00022553"/>
    </source>
</evidence>
<evidence type="ECO:0000256" key="8">
    <source>
        <dbReference type="ARBA" id="ARBA00023012"/>
    </source>
</evidence>
<dbReference type="PANTHER" id="PTHR24421:SF10">
    <property type="entry name" value="NITRATE_NITRITE SENSOR PROTEIN NARQ"/>
    <property type="match status" value="1"/>
</dbReference>
<dbReference type="SUPFAM" id="SSF55874">
    <property type="entry name" value="ATPase domain of HSP90 chaperone/DNA topoisomerase II/histidine kinase"/>
    <property type="match status" value="1"/>
</dbReference>
<feature type="compositionally biased region" description="Basic and acidic residues" evidence="9">
    <location>
        <begin position="364"/>
        <end position="378"/>
    </location>
</feature>
<dbReference type="EMBL" id="NEWD01000004">
    <property type="protein sequence ID" value="OXN01298.1"/>
    <property type="molecule type" value="Genomic_DNA"/>
</dbReference>
<evidence type="ECO:0000256" key="5">
    <source>
        <dbReference type="ARBA" id="ARBA00022741"/>
    </source>
</evidence>
<dbReference type="AlphaFoldDB" id="A0A229W0B2"/>
<protein>
    <recommendedName>
        <fullName evidence="2">histidine kinase</fullName>
        <ecNumber evidence="2">2.7.13.3</ecNumber>
    </recommendedName>
</protein>
<dbReference type="GO" id="GO:0016020">
    <property type="term" value="C:membrane"/>
    <property type="evidence" value="ECO:0007669"/>
    <property type="project" value="InterPro"/>
</dbReference>
<dbReference type="GO" id="GO:0005524">
    <property type="term" value="F:ATP binding"/>
    <property type="evidence" value="ECO:0007669"/>
    <property type="project" value="UniProtKB-KW"/>
</dbReference>
<proteinExistence type="predicted"/>
<evidence type="ECO:0000256" key="10">
    <source>
        <dbReference type="SAM" id="Phobius"/>
    </source>
</evidence>
<keyword evidence="10" id="KW-0472">Membrane</keyword>
<feature type="transmembrane region" description="Helical" evidence="10">
    <location>
        <begin position="113"/>
        <end position="137"/>
    </location>
</feature>
<dbReference type="Proteomes" id="UP000215433">
    <property type="component" value="Unassembled WGS sequence"/>
</dbReference>
<keyword evidence="6 13" id="KW-0418">Kinase</keyword>
<keyword evidence="7" id="KW-0067">ATP-binding</keyword>
<evidence type="ECO:0000313" key="13">
    <source>
        <dbReference type="EMBL" id="OXN01298.1"/>
    </source>
</evidence>
<dbReference type="InterPro" id="IPR036890">
    <property type="entry name" value="HATPase_C_sf"/>
</dbReference>
<dbReference type="Gene3D" id="1.20.5.1930">
    <property type="match status" value="1"/>
</dbReference>
<dbReference type="PANTHER" id="PTHR24421">
    <property type="entry name" value="NITRATE/NITRITE SENSOR PROTEIN NARX-RELATED"/>
    <property type="match status" value="1"/>
</dbReference>
<keyword evidence="10" id="KW-1133">Transmembrane helix</keyword>
<evidence type="ECO:0000313" key="14">
    <source>
        <dbReference type="Proteomes" id="UP000215433"/>
    </source>
</evidence>
<evidence type="ECO:0000256" key="2">
    <source>
        <dbReference type="ARBA" id="ARBA00012438"/>
    </source>
</evidence>
<dbReference type="Pfam" id="PF02518">
    <property type="entry name" value="HATPase_c"/>
    <property type="match status" value="1"/>
</dbReference>
<dbReference type="InterPro" id="IPR011712">
    <property type="entry name" value="Sig_transdc_His_kin_sub3_dim/P"/>
</dbReference>
<feature type="transmembrane region" description="Helical" evidence="10">
    <location>
        <begin position="20"/>
        <end position="38"/>
    </location>
</feature>
<dbReference type="CDD" id="cd16917">
    <property type="entry name" value="HATPase_UhpB-NarQ-NarX-like"/>
    <property type="match status" value="1"/>
</dbReference>
<feature type="region of interest" description="Disordered" evidence="9">
    <location>
        <begin position="364"/>
        <end position="384"/>
    </location>
</feature>
<dbReference type="RefSeq" id="WP_158214090.1">
    <property type="nucleotide sequence ID" value="NZ_NEWD01000004.1"/>
</dbReference>
<dbReference type="InterPro" id="IPR050482">
    <property type="entry name" value="Sensor_HK_TwoCompSys"/>
</dbReference>
<keyword evidence="5" id="KW-0547">Nucleotide-binding</keyword>
<evidence type="ECO:0000256" key="9">
    <source>
        <dbReference type="SAM" id="MobiDB-lite"/>
    </source>
</evidence>
<sequence>MKSIIPAVSHLADFWRRSAAAGMIVPAACLCYDVMMITRLVFVGQEADPVAWRLVRHEWGAAVLIALCLVSVIALVFRRHVPFISLCVTCMVAVAGMMAGIRPYVMLPMFFALYVCVAITDISRMIGGIIVTIAAMLMGSAVEWNDAGVGIAALLPMILIVALVVILGLWSYTARQKRNGMAAIAREHAYATELQRQRDLERRRSDIAAELHDSVGHNLTSIIALTEGLHVALEDSDDGDLREAIESVDVLAREALSQTRHAVRALDRLADPAGISSVESGEAAAIEHPSWNDIRPVLDHARAVGIATALTETGARSTDPDQADLCFRISREAVTNALRHGGECLTRIIVSWDHHQDGSMDIMVRNDGHGEPDGEHSGADGSGSGLARLRARVEAVGGVFTAGPAESGDGWVLAAHLPAGTGDATDDAANHREDGR</sequence>
<accession>A0A229W0B2</accession>
<comment type="catalytic activity">
    <reaction evidence="1">
        <text>ATP + protein L-histidine = ADP + protein N-phospho-L-histidine.</text>
        <dbReference type="EC" id="2.7.13.3"/>
    </reaction>
</comment>
<reference evidence="13 14" key="1">
    <citation type="submission" date="2017-05" db="EMBL/GenBank/DDBJ databases">
        <title>Bifidobacterium vansinderenii sp. nov.</title>
        <authorList>
            <person name="Lugli G.A."/>
            <person name="Duranti S."/>
            <person name="Mangifesta M."/>
        </authorList>
    </citation>
    <scope>NUCLEOTIDE SEQUENCE [LARGE SCALE GENOMIC DNA]</scope>
    <source>
        <strain evidence="13 14">Tam10B</strain>
    </source>
</reference>
<gene>
    <name evidence="13" type="ORF">Tam10B_0299</name>
</gene>
<feature type="transmembrane region" description="Helical" evidence="10">
    <location>
        <begin position="83"/>
        <end position="101"/>
    </location>
</feature>
<name>A0A229W0B2_9BIFI</name>
<dbReference type="Pfam" id="PF07730">
    <property type="entry name" value="HisKA_3"/>
    <property type="match status" value="1"/>
</dbReference>
<feature type="domain" description="Histidine kinase/HSP90-like ATPase" evidence="11">
    <location>
        <begin position="325"/>
        <end position="418"/>
    </location>
</feature>
<comment type="caution">
    <text evidence="13">The sequence shown here is derived from an EMBL/GenBank/DDBJ whole genome shotgun (WGS) entry which is preliminary data.</text>
</comment>
<keyword evidence="3" id="KW-0597">Phosphoprotein</keyword>
<dbReference type="OrthoDB" id="3193082at2"/>
<evidence type="ECO:0000259" key="12">
    <source>
        <dbReference type="Pfam" id="PF07730"/>
    </source>
</evidence>
<evidence type="ECO:0000256" key="1">
    <source>
        <dbReference type="ARBA" id="ARBA00000085"/>
    </source>
</evidence>
<dbReference type="GO" id="GO:0000155">
    <property type="term" value="F:phosphorelay sensor kinase activity"/>
    <property type="evidence" value="ECO:0007669"/>
    <property type="project" value="InterPro"/>
</dbReference>
<dbReference type="EC" id="2.7.13.3" evidence="2"/>
<dbReference type="Gene3D" id="3.30.565.10">
    <property type="entry name" value="Histidine kinase-like ATPase, C-terminal domain"/>
    <property type="match status" value="1"/>
</dbReference>
<dbReference type="GO" id="GO:0046983">
    <property type="term" value="F:protein dimerization activity"/>
    <property type="evidence" value="ECO:0007669"/>
    <property type="project" value="InterPro"/>
</dbReference>
<keyword evidence="10" id="KW-0812">Transmembrane</keyword>
<feature type="transmembrane region" description="Helical" evidence="10">
    <location>
        <begin position="59"/>
        <end position="77"/>
    </location>
</feature>
<keyword evidence="4" id="KW-0808">Transferase</keyword>
<keyword evidence="8" id="KW-0902">Two-component regulatory system</keyword>